<organism evidence="1">
    <name type="scientific">Siphoviridae sp. ctAFE3</name>
    <dbReference type="NCBI Taxonomy" id="2827796"/>
    <lineage>
        <taxon>Viruses</taxon>
        <taxon>Duplodnaviria</taxon>
        <taxon>Heunggongvirae</taxon>
        <taxon>Uroviricota</taxon>
        <taxon>Caudoviricetes</taxon>
    </lineage>
</organism>
<reference evidence="1" key="1">
    <citation type="journal article" date="2021" name="Proc. Natl. Acad. Sci. U.S.A.">
        <title>A Catalog of Tens of Thousands of Viruses from Human Metagenomes Reveals Hidden Associations with Chronic Diseases.</title>
        <authorList>
            <person name="Tisza M.J."/>
            <person name="Buck C.B."/>
        </authorList>
    </citation>
    <scope>NUCLEOTIDE SEQUENCE</scope>
    <source>
        <strain evidence="1">CtAFE3</strain>
    </source>
</reference>
<dbReference type="EMBL" id="BK032542">
    <property type="protein sequence ID" value="DAF46715.1"/>
    <property type="molecule type" value="Genomic_DNA"/>
</dbReference>
<accession>A0A8S5S7C9</accession>
<sequence>MLNSLWQAFLKSISLVSLLTNLLTYNNNFSIYVKYSQ</sequence>
<evidence type="ECO:0000313" key="1">
    <source>
        <dbReference type="EMBL" id="DAF46715.1"/>
    </source>
</evidence>
<proteinExistence type="predicted"/>
<protein>
    <submittedName>
        <fullName evidence="1">Uncharacterized protein</fullName>
    </submittedName>
</protein>
<name>A0A8S5S7C9_9CAUD</name>